<dbReference type="Proteomes" id="UP001149813">
    <property type="component" value="Unassembled WGS sequence"/>
</dbReference>
<dbReference type="EMBL" id="JANBOJ010001022">
    <property type="protein sequence ID" value="KAJ1718317.1"/>
    <property type="molecule type" value="Genomic_DNA"/>
</dbReference>
<evidence type="ECO:0000313" key="4">
    <source>
        <dbReference type="Proteomes" id="UP001149813"/>
    </source>
</evidence>
<gene>
    <name evidence="3" type="ORF">LPJ53_006579</name>
</gene>
<evidence type="ECO:0008006" key="5">
    <source>
        <dbReference type="Google" id="ProtNLM"/>
    </source>
</evidence>
<feature type="non-terminal residue" evidence="3">
    <location>
        <position position="224"/>
    </location>
</feature>
<evidence type="ECO:0000256" key="1">
    <source>
        <dbReference type="SAM" id="MobiDB-lite"/>
    </source>
</evidence>
<feature type="compositionally biased region" description="Polar residues" evidence="1">
    <location>
        <begin position="105"/>
        <end position="114"/>
    </location>
</feature>
<feature type="chain" id="PRO_5040952780" description="Chitin-binding type-2 domain-containing protein" evidence="2">
    <location>
        <begin position="25"/>
        <end position="224"/>
    </location>
</feature>
<dbReference type="OrthoDB" id="10538074at2759"/>
<evidence type="ECO:0000256" key="2">
    <source>
        <dbReference type="SAM" id="SignalP"/>
    </source>
</evidence>
<reference evidence="3" key="1">
    <citation type="submission" date="2022-07" db="EMBL/GenBank/DDBJ databases">
        <title>Phylogenomic reconstructions and comparative analyses of Kickxellomycotina fungi.</title>
        <authorList>
            <person name="Reynolds N.K."/>
            <person name="Stajich J.E."/>
            <person name="Barry K."/>
            <person name="Grigoriev I.V."/>
            <person name="Crous P."/>
            <person name="Smith M.E."/>
        </authorList>
    </citation>
    <scope>NUCLEOTIDE SEQUENCE</scope>
    <source>
        <strain evidence="3">NBRC 32514</strain>
    </source>
</reference>
<dbReference type="AlphaFoldDB" id="A0A9W8CNY4"/>
<evidence type="ECO:0000313" key="3">
    <source>
        <dbReference type="EMBL" id="KAJ1718317.1"/>
    </source>
</evidence>
<proteinExistence type="predicted"/>
<accession>A0A9W8CNY4</accession>
<organism evidence="3 4">
    <name type="scientific">Coemansia erecta</name>
    <dbReference type="NCBI Taxonomy" id="147472"/>
    <lineage>
        <taxon>Eukaryota</taxon>
        <taxon>Fungi</taxon>
        <taxon>Fungi incertae sedis</taxon>
        <taxon>Zoopagomycota</taxon>
        <taxon>Kickxellomycotina</taxon>
        <taxon>Kickxellomycetes</taxon>
        <taxon>Kickxellales</taxon>
        <taxon>Kickxellaceae</taxon>
        <taxon>Coemansia</taxon>
    </lineage>
</organism>
<name>A0A9W8CNY4_9FUNG</name>
<feature type="region of interest" description="Disordered" evidence="1">
    <location>
        <begin position="94"/>
        <end position="122"/>
    </location>
</feature>
<feature type="signal peptide" evidence="2">
    <location>
        <begin position="1"/>
        <end position="24"/>
    </location>
</feature>
<protein>
    <recommendedName>
        <fullName evidence="5">Chitin-binding type-2 domain-containing protein</fullName>
    </recommendedName>
</protein>
<comment type="caution">
    <text evidence="3">The sequence shown here is derived from an EMBL/GenBank/DDBJ whole genome shotgun (WGS) entry which is preliminary data.</text>
</comment>
<keyword evidence="2" id="KW-0732">Signal</keyword>
<keyword evidence="4" id="KW-1185">Reference proteome</keyword>
<sequence>MFRVIDAVLLGILALGISTQHACASPVLVGQEIERNLIAPGTSTNVTCPQDGHRVCVQNNVRSIFVCNNGKFVAARCPKSMECKFDGSTAHCVKSSGDSKDSEDNGPQGNTRTANYVIKTGPPTNDGTSVVTLLGQKVVIRHHHRPKYVIHHNPPHITTTLLPPPPPLPSPEYYHAEPEPKYHDAEANACSGEHCDDWKTLYPDAYPDKYYDKYSDNYYDKYSD</sequence>